<dbReference type="EMBL" id="BGZK01001555">
    <property type="protein sequence ID" value="GBP82234.1"/>
    <property type="molecule type" value="Genomic_DNA"/>
</dbReference>
<evidence type="ECO:0000313" key="1">
    <source>
        <dbReference type="EMBL" id="GBP82234.1"/>
    </source>
</evidence>
<keyword evidence="2" id="KW-1185">Reference proteome</keyword>
<sequence length="99" mass="11315">MQTVHAADVMFFYHQPESELRQTASEQPLTSREHVRHLNNLVEETLVIEVAVSERNRLKHPHKDAVLTALEQLTRMYCATARRAAGHPIAPAHEVWPSI</sequence>
<evidence type="ECO:0000313" key="2">
    <source>
        <dbReference type="Proteomes" id="UP000299102"/>
    </source>
</evidence>
<dbReference type="AlphaFoldDB" id="A0A4C1Z582"/>
<name>A0A4C1Z582_EUMVA</name>
<organism evidence="1 2">
    <name type="scientific">Eumeta variegata</name>
    <name type="common">Bagworm moth</name>
    <name type="synonym">Eumeta japonica</name>
    <dbReference type="NCBI Taxonomy" id="151549"/>
    <lineage>
        <taxon>Eukaryota</taxon>
        <taxon>Metazoa</taxon>
        <taxon>Ecdysozoa</taxon>
        <taxon>Arthropoda</taxon>
        <taxon>Hexapoda</taxon>
        <taxon>Insecta</taxon>
        <taxon>Pterygota</taxon>
        <taxon>Neoptera</taxon>
        <taxon>Endopterygota</taxon>
        <taxon>Lepidoptera</taxon>
        <taxon>Glossata</taxon>
        <taxon>Ditrysia</taxon>
        <taxon>Tineoidea</taxon>
        <taxon>Psychidae</taxon>
        <taxon>Oiketicinae</taxon>
        <taxon>Eumeta</taxon>
    </lineage>
</organism>
<protein>
    <submittedName>
        <fullName evidence="1">Uncharacterized protein</fullName>
    </submittedName>
</protein>
<gene>
    <name evidence="1" type="ORF">EVAR_54979_1</name>
</gene>
<proteinExistence type="predicted"/>
<accession>A0A4C1Z582</accession>
<reference evidence="1 2" key="1">
    <citation type="journal article" date="2019" name="Commun. Biol.">
        <title>The bagworm genome reveals a unique fibroin gene that provides high tensile strength.</title>
        <authorList>
            <person name="Kono N."/>
            <person name="Nakamura H."/>
            <person name="Ohtoshi R."/>
            <person name="Tomita M."/>
            <person name="Numata K."/>
            <person name="Arakawa K."/>
        </authorList>
    </citation>
    <scope>NUCLEOTIDE SEQUENCE [LARGE SCALE GENOMIC DNA]</scope>
</reference>
<dbReference type="Proteomes" id="UP000299102">
    <property type="component" value="Unassembled WGS sequence"/>
</dbReference>
<comment type="caution">
    <text evidence="1">The sequence shown here is derived from an EMBL/GenBank/DDBJ whole genome shotgun (WGS) entry which is preliminary data.</text>
</comment>